<keyword evidence="7" id="KW-1133">Transmembrane helix</keyword>
<evidence type="ECO:0000256" key="1">
    <source>
        <dbReference type="ARBA" id="ARBA00012513"/>
    </source>
</evidence>
<dbReference type="AlphaFoldDB" id="A0AAD8LDX5"/>
<evidence type="ECO:0000313" key="9">
    <source>
        <dbReference type="EMBL" id="KAK1440750.1"/>
    </source>
</evidence>
<keyword evidence="10" id="KW-1185">Reference proteome</keyword>
<dbReference type="EMBL" id="JAUHHV010000001">
    <property type="protein sequence ID" value="KAK1440750.1"/>
    <property type="molecule type" value="Genomic_DNA"/>
</dbReference>
<dbReference type="EC" id="2.7.11.1" evidence="1"/>
<evidence type="ECO:0000256" key="7">
    <source>
        <dbReference type="SAM" id="Phobius"/>
    </source>
</evidence>
<keyword evidence="6" id="KW-0067">ATP-binding</keyword>
<dbReference type="PANTHER" id="PTHR43895:SF160">
    <property type="entry name" value="CBL-INTERACTING SERINE_THREONINE-PROTEIN KINASE 14"/>
    <property type="match status" value="1"/>
</dbReference>
<evidence type="ECO:0000256" key="6">
    <source>
        <dbReference type="ARBA" id="ARBA00022840"/>
    </source>
</evidence>
<comment type="caution">
    <text evidence="9">The sequence shown here is derived from an EMBL/GenBank/DDBJ whole genome shotgun (WGS) entry which is preliminary data.</text>
</comment>
<accession>A0AAD8LDX5</accession>
<keyword evidence="2" id="KW-0723">Serine/threonine-protein kinase</keyword>
<keyword evidence="4" id="KW-0547">Nucleotide-binding</keyword>
<feature type="domain" description="NAF" evidence="8">
    <location>
        <begin position="106"/>
        <end position="130"/>
    </location>
</feature>
<dbReference type="GO" id="GO:0007165">
    <property type="term" value="P:signal transduction"/>
    <property type="evidence" value="ECO:0007669"/>
    <property type="project" value="InterPro"/>
</dbReference>
<evidence type="ECO:0000256" key="2">
    <source>
        <dbReference type="ARBA" id="ARBA00022527"/>
    </source>
</evidence>
<dbReference type="GO" id="GO:0004674">
    <property type="term" value="F:protein serine/threonine kinase activity"/>
    <property type="evidence" value="ECO:0007669"/>
    <property type="project" value="UniProtKB-KW"/>
</dbReference>
<dbReference type="GO" id="GO:0005524">
    <property type="term" value="F:ATP binding"/>
    <property type="evidence" value="ECO:0007669"/>
    <property type="project" value="UniProtKB-KW"/>
</dbReference>
<dbReference type="Gene3D" id="3.30.310.80">
    <property type="entry name" value="Kinase associated domain 1, KA1"/>
    <property type="match status" value="1"/>
</dbReference>
<dbReference type="InterPro" id="IPR004041">
    <property type="entry name" value="NAF_dom"/>
</dbReference>
<evidence type="ECO:0000256" key="5">
    <source>
        <dbReference type="ARBA" id="ARBA00022777"/>
    </source>
</evidence>
<evidence type="ECO:0000313" key="10">
    <source>
        <dbReference type="Proteomes" id="UP001229421"/>
    </source>
</evidence>
<evidence type="ECO:0000259" key="8">
    <source>
        <dbReference type="PROSITE" id="PS50816"/>
    </source>
</evidence>
<reference evidence="9" key="1">
    <citation type="journal article" date="2023" name="bioRxiv">
        <title>Improved chromosome-level genome assembly for marigold (Tagetes erecta).</title>
        <authorList>
            <person name="Jiang F."/>
            <person name="Yuan L."/>
            <person name="Wang S."/>
            <person name="Wang H."/>
            <person name="Xu D."/>
            <person name="Wang A."/>
            <person name="Fan W."/>
        </authorList>
    </citation>
    <scope>NUCLEOTIDE SEQUENCE</scope>
    <source>
        <strain evidence="9">WSJ</strain>
        <tissue evidence="9">Leaf</tissue>
    </source>
</reference>
<dbReference type="SUPFAM" id="SSF56112">
    <property type="entry name" value="Protein kinase-like (PK-like)"/>
    <property type="match status" value="1"/>
</dbReference>
<keyword evidence="7" id="KW-0812">Transmembrane</keyword>
<keyword evidence="5" id="KW-0418">Kinase</keyword>
<dbReference type="PROSITE" id="PS50816">
    <property type="entry name" value="NAF"/>
    <property type="match status" value="1"/>
</dbReference>
<feature type="transmembrane region" description="Helical" evidence="7">
    <location>
        <begin position="28"/>
        <end position="48"/>
    </location>
</feature>
<dbReference type="InterPro" id="IPR018451">
    <property type="entry name" value="NAF/FISL_domain"/>
</dbReference>
<keyword evidence="7" id="KW-0472">Membrane</keyword>
<protein>
    <recommendedName>
        <fullName evidence="1">non-specific serine/threonine protein kinase</fullName>
        <ecNumber evidence="1">2.7.11.1</ecNumber>
    </recommendedName>
</protein>
<name>A0AAD8LDX5_TARER</name>
<proteinExistence type="predicted"/>
<evidence type="ECO:0000256" key="4">
    <source>
        <dbReference type="ARBA" id="ARBA00022741"/>
    </source>
</evidence>
<sequence length="184" mass="20983">MEQGYEYFQQSADARGMLGFTGLKTCGVAIRLLGYAIMGTHLTSYLSFNDLDLKRLMKRLLDTNPVTRVTVDEIVNDPWFKIGYKPIEFHNDYLELKELKHDDADDDLKVMNAFDILTFSSSYNLSGLFEECEEGERFLSSDSSEKIIRMVVAMAVVETEEQMVVVKKEWCVKVVGGSNCNFET</sequence>
<evidence type="ECO:0000256" key="3">
    <source>
        <dbReference type="ARBA" id="ARBA00022679"/>
    </source>
</evidence>
<organism evidence="9 10">
    <name type="scientific">Tagetes erecta</name>
    <name type="common">African marigold</name>
    <dbReference type="NCBI Taxonomy" id="13708"/>
    <lineage>
        <taxon>Eukaryota</taxon>
        <taxon>Viridiplantae</taxon>
        <taxon>Streptophyta</taxon>
        <taxon>Embryophyta</taxon>
        <taxon>Tracheophyta</taxon>
        <taxon>Spermatophyta</taxon>
        <taxon>Magnoliopsida</taxon>
        <taxon>eudicotyledons</taxon>
        <taxon>Gunneridae</taxon>
        <taxon>Pentapetalae</taxon>
        <taxon>asterids</taxon>
        <taxon>campanulids</taxon>
        <taxon>Asterales</taxon>
        <taxon>Asteraceae</taxon>
        <taxon>Asteroideae</taxon>
        <taxon>Heliantheae alliance</taxon>
        <taxon>Tageteae</taxon>
        <taxon>Tagetes</taxon>
    </lineage>
</organism>
<dbReference type="InterPro" id="IPR011009">
    <property type="entry name" value="Kinase-like_dom_sf"/>
</dbReference>
<keyword evidence="3" id="KW-0808">Transferase</keyword>
<dbReference type="Pfam" id="PF03822">
    <property type="entry name" value="NAF"/>
    <property type="match status" value="1"/>
</dbReference>
<gene>
    <name evidence="9" type="ORF">QVD17_06581</name>
</gene>
<dbReference type="PANTHER" id="PTHR43895">
    <property type="entry name" value="CALCIUM/CALMODULIN-DEPENDENT PROTEIN KINASE KINASE-RELATED"/>
    <property type="match status" value="1"/>
</dbReference>
<dbReference type="Proteomes" id="UP001229421">
    <property type="component" value="Unassembled WGS sequence"/>
</dbReference>